<protein>
    <submittedName>
        <fullName evidence="1">Uncharacterized protein</fullName>
    </submittedName>
</protein>
<accession>A0AAN9FDG5</accession>
<keyword evidence="2" id="KW-1185">Reference proteome</keyword>
<sequence length="114" mass="12104">MADLMNATNTGINDKLKLQAHDVNFAMEASRKSHHAFAAVNSNREDESVPVTPHLGAIEIAEVVLGASLKESVNAFMVAPEDESLSVAPHLGAIEIGEVVLGALLEEAVIDIYL</sequence>
<evidence type="ECO:0000313" key="2">
    <source>
        <dbReference type="Proteomes" id="UP001372338"/>
    </source>
</evidence>
<dbReference type="EMBL" id="JAYWIO010000003">
    <property type="protein sequence ID" value="KAK7273425.1"/>
    <property type="molecule type" value="Genomic_DNA"/>
</dbReference>
<dbReference type="AlphaFoldDB" id="A0AAN9FDG5"/>
<proteinExistence type="predicted"/>
<gene>
    <name evidence="1" type="ORF">RIF29_14474</name>
</gene>
<comment type="caution">
    <text evidence="1">The sequence shown here is derived from an EMBL/GenBank/DDBJ whole genome shotgun (WGS) entry which is preliminary data.</text>
</comment>
<reference evidence="1 2" key="1">
    <citation type="submission" date="2024-01" db="EMBL/GenBank/DDBJ databases">
        <title>The genomes of 5 underutilized Papilionoideae crops provide insights into root nodulation and disease resistanc.</title>
        <authorList>
            <person name="Yuan L."/>
        </authorList>
    </citation>
    <scope>NUCLEOTIDE SEQUENCE [LARGE SCALE GENOMIC DNA]</scope>
    <source>
        <strain evidence="1">ZHUSHIDOU_FW_LH</strain>
        <tissue evidence="1">Leaf</tissue>
    </source>
</reference>
<dbReference type="Proteomes" id="UP001372338">
    <property type="component" value="Unassembled WGS sequence"/>
</dbReference>
<organism evidence="1 2">
    <name type="scientific">Crotalaria pallida</name>
    <name type="common">Smooth rattlebox</name>
    <name type="synonym">Crotalaria striata</name>
    <dbReference type="NCBI Taxonomy" id="3830"/>
    <lineage>
        <taxon>Eukaryota</taxon>
        <taxon>Viridiplantae</taxon>
        <taxon>Streptophyta</taxon>
        <taxon>Embryophyta</taxon>
        <taxon>Tracheophyta</taxon>
        <taxon>Spermatophyta</taxon>
        <taxon>Magnoliopsida</taxon>
        <taxon>eudicotyledons</taxon>
        <taxon>Gunneridae</taxon>
        <taxon>Pentapetalae</taxon>
        <taxon>rosids</taxon>
        <taxon>fabids</taxon>
        <taxon>Fabales</taxon>
        <taxon>Fabaceae</taxon>
        <taxon>Papilionoideae</taxon>
        <taxon>50 kb inversion clade</taxon>
        <taxon>genistoids sensu lato</taxon>
        <taxon>core genistoids</taxon>
        <taxon>Crotalarieae</taxon>
        <taxon>Crotalaria</taxon>
    </lineage>
</organism>
<name>A0AAN9FDG5_CROPI</name>
<evidence type="ECO:0000313" key="1">
    <source>
        <dbReference type="EMBL" id="KAK7273425.1"/>
    </source>
</evidence>